<dbReference type="Proteomes" id="UP001233999">
    <property type="component" value="Unassembled WGS sequence"/>
</dbReference>
<dbReference type="AlphaFoldDB" id="A0AAD8ALM3"/>
<name>A0AAD8ALM3_DIPPU</name>
<sequence length="241" mass="26930">MLFDIMGGECDRKRRSLLRKFYPNTILLTQKSIHTRIIVEIRKLPDETKITEVVLSLRILETNMRIGLQNGITGCSQHTVVNKWGKIDAVYKEKIVVEHRQLSLVHVEIIFSQVVRSSLVRCKLGAGNGGGQTILEKRALDWSPQTTSTCCSVVDRPHHGQASPERATVHPRSTSSSSRVSTLDRLSSVSCSRWCSLVGQASNHGTPLVLSESILFKHIFLTQKSIHATKITEVVLSLRIL</sequence>
<evidence type="ECO:0000256" key="1">
    <source>
        <dbReference type="SAM" id="MobiDB-lite"/>
    </source>
</evidence>
<gene>
    <name evidence="2" type="ORF">L9F63_009237</name>
</gene>
<comment type="caution">
    <text evidence="2">The sequence shown here is derived from an EMBL/GenBank/DDBJ whole genome shotgun (WGS) entry which is preliminary data.</text>
</comment>
<keyword evidence="3" id="KW-1185">Reference proteome</keyword>
<accession>A0AAD8ALM3</accession>
<dbReference type="EMBL" id="JASPKZ010000419">
    <property type="protein sequence ID" value="KAJ9600467.1"/>
    <property type="molecule type" value="Genomic_DNA"/>
</dbReference>
<reference evidence="2" key="1">
    <citation type="journal article" date="2023" name="IScience">
        <title>Live-bearing cockroach genome reveals convergent evolutionary mechanisms linked to viviparity in insects and beyond.</title>
        <authorList>
            <person name="Fouks B."/>
            <person name="Harrison M.C."/>
            <person name="Mikhailova A.A."/>
            <person name="Marchal E."/>
            <person name="English S."/>
            <person name="Carruthers M."/>
            <person name="Jennings E.C."/>
            <person name="Chiamaka E.L."/>
            <person name="Frigard R.A."/>
            <person name="Pippel M."/>
            <person name="Attardo G.M."/>
            <person name="Benoit J.B."/>
            <person name="Bornberg-Bauer E."/>
            <person name="Tobe S.S."/>
        </authorList>
    </citation>
    <scope>NUCLEOTIDE SEQUENCE</scope>
    <source>
        <strain evidence="2">Stay&amp;Tobe</strain>
    </source>
</reference>
<evidence type="ECO:0000313" key="3">
    <source>
        <dbReference type="Proteomes" id="UP001233999"/>
    </source>
</evidence>
<organism evidence="2 3">
    <name type="scientific">Diploptera punctata</name>
    <name type="common">Pacific beetle cockroach</name>
    <dbReference type="NCBI Taxonomy" id="6984"/>
    <lineage>
        <taxon>Eukaryota</taxon>
        <taxon>Metazoa</taxon>
        <taxon>Ecdysozoa</taxon>
        <taxon>Arthropoda</taxon>
        <taxon>Hexapoda</taxon>
        <taxon>Insecta</taxon>
        <taxon>Pterygota</taxon>
        <taxon>Neoptera</taxon>
        <taxon>Polyneoptera</taxon>
        <taxon>Dictyoptera</taxon>
        <taxon>Blattodea</taxon>
        <taxon>Blaberoidea</taxon>
        <taxon>Blaberidae</taxon>
        <taxon>Diplopterinae</taxon>
        <taxon>Diploptera</taxon>
    </lineage>
</organism>
<protein>
    <submittedName>
        <fullName evidence="2">Uncharacterized protein</fullName>
    </submittedName>
</protein>
<evidence type="ECO:0000313" key="2">
    <source>
        <dbReference type="EMBL" id="KAJ9600467.1"/>
    </source>
</evidence>
<proteinExistence type="predicted"/>
<reference evidence="2" key="2">
    <citation type="submission" date="2023-05" db="EMBL/GenBank/DDBJ databases">
        <authorList>
            <person name="Fouks B."/>
        </authorList>
    </citation>
    <scope>NUCLEOTIDE SEQUENCE</scope>
    <source>
        <strain evidence="2">Stay&amp;Tobe</strain>
        <tissue evidence="2">Testes</tissue>
    </source>
</reference>
<feature type="non-terminal residue" evidence="2">
    <location>
        <position position="241"/>
    </location>
</feature>
<feature type="region of interest" description="Disordered" evidence="1">
    <location>
        <begin position="155"/>
        <end position="178"/>
    </location>
</feature>